<evidence type="ECO:0008006" key="4">
    <source>
        <dbReference type="Google" id="ProtNLM"/>
    </source>
</evidence>
<dbReference type="Gene3D" id="1.25.40.10">
    <property type="entry name" value="Tetratricopeptide repeat domain"/>
    <property type="match status" value="1"/>
</dbReference>
<keyword evidence="3" id="KW-1185">Reference proteome</keyword>
<accession>A0ABV3IYA5</accession>
<feature type="region of interest" description="Disordered" evidence="1">
    <location>
        <begin position="67"/>
        <end position="103"/>
    </location>
</feature>
<evidence type="ECO:0000313" key="3">
    <source>
        <dbReference type="Proteomes" id="UP001552479"/>
    </source>
</evidence>
<gene>
    <name evidence="2" type="ORF">AB0L03_21895</name>
</gene>
<sequence>MEADWTQESLARAVNRVAKETGLSRTYDRTTVAHWLKGSQPRPPTERLIAEVLSRRLGRVITPEQAGLASTAQAGPQAGTAGFPPAGSRAAEHGEPDPLHDMAESFRPYEPEKAHVPPWQPGLESMADQMDAVSGTKHPEVAVLESAAQFYRVSYDAHGGEWLRGMLSDFLAGTVPGWMASARREAVRRELAAPCCKLTFLLAQMCADAGCHGAAQRHFTTAAQLAEAAGDQLMRAVVLRAMGTLAFSQGRRRSAMDYLEAGTSAVTSGDDARAVRAYLQAQLAVVHAADRNPAAALQALSTAERLAEATQAGDQLAHYPPAALSYQAAQVHTLLGQHARAADTLKRSLTLRPPQERRAIALTLAQRAALLVTLGHVDEACHVGHRLLDEYPHLQSRTLDCALRDLLQRLRPHGGLTTVRHVMERIQHPQQT</sequence>
<dbReference type="Proteomes" id="UP001552479">
    <property type="component" value="Unassembled WGS sequence"/>
</dbReference>
<evidence type="ECO:0000313" key="2">
    <source>
        <dbReference type="EMBL" id="MEV4925446.1"/>
    </source>
</evidence>
<feature type="compositionally biased region" description="Basic and acidic residues" evidence="1">
    <location>
        <begin position="90"/>
        <end position="103"/>
    </location>
</feature>
<protein>
    <recommendedName>
        <fullName evidence="4">Transcriptional regulator</fullName>
    </recommendedName>
</protein>
<dbReference type="RefSeq" id="WP_366089161.1">
    <property type="nucleotide sequence ID" value="NZ_JBFASG010000022.1"/>
</dbReference>
<dbReference type="EMBL" id="JBFASG010000022">
    <property type="protein sequence ID" value="MEV4925446.1"/>
    <property type="molecule type" value="Genomic_DNA"/>
</dbReference>
<organism evidence="2 3">
    <name type="scientific">Streptomyces roseoverticillatus</name>
    <dbReference type="NCBI Taxonomy" id="66429"/>
    <lineage>
        <taxon>Bacteria</taxon>
        <taxon>Bacillati</taxon>
        <taxon>Actinomycetota</taxon>
        <taxon>Actinomycetes</taxon>
        <taxon>Kitasatosporales</taxon>
        <taxon>Streptomycetaceae</taxon>
        <taxon>Streptomyces</taxon>
    </lineage>
</organism>
<evidence type="ECO:0000256" key="1">
    <source>
        <dbReference type="SAM" id="MobiDB-lite"/>
    </source>
</evidence>
<feature type="compositionally biased region" description="Low complexity" evidence="1">
    <location>
        <begin position="69"/>
        <end position="87"/>
    </location>
</feature>
<proteinExistence type="predicted"/>
<dbReference type="SUPFAM" id="SSF48452">
    <property type="entry name" value="TPR-like"/>
    <property type="match status" value="1"/>
</dbReference>
<reference evidence="2 3" key="1">
    <citation type="submission" date="2024-06" db="EMBL/GenBank/DDBJ databases">
        <title>The Natural Products Discovery Center: Release of the First 8490 Sequenced Strains for Exploring Actinobacteria Biosynthetic Diversity.</title>
        <authorList>
            <person name="Kalkreuter E."/>
            <person name="Kautsar S.A."/>
            <person name="Yang D."/>
            <person name="Bader C.D."/>
            <person name="Teijaro C.N."/>
            <person name="Fluegel L."/>
            <person name="Davis C.M."/>
            <person name="Simpson J.R."/>
            <person name="Lauterbach L."/>
            <person name="Steele A.D."/>
            <person name="Gui C."/>
            <person name="Meng S."/>
            <person name="Li G."/>
            <person name="Viehrig K."/>
            <person name="Ye F."/>
            <person name="Su P."/>
            <person name="Kiefer A.F."/>
            <person name="Nichols A."/>
            <person name="Cepeda A.J."/>
            <person name="Yan W."/>
            <person name="Fan B."/>
            <person name="Jiang Y."/>
            <person name="Adhikari A."/>
            <person name="Zheng C.-J."/>
            <person name="Schuster L."/>
            <person name="Cowan T.M."/>
            <person name="Smanski M.J."/>
            <person name="Chevrette M.G."/>
            <person name="De Carvalho L.P.S."/>
            <person name="Shen B."/>
        </authorList>
    </citation>
    <scope>NUCLEOTIDE SEQUENCE [LARGE SCALE GENOMIC DNA]</scope>
    <source>
        <strain evidence="2 3">NPDC053791</strain>
    </source>
</reference>
<name>A0ABV3IYA5_9ACTN</name>
<comment type="caution">
    <text evidence="2">The sequence shown here is derived from an EMBL/GenBank/DDBJ whole genome shotgun (WGS) entry which is preliminary data.</text>
</comment>
<dbReference type="InterPro" id="IPR011990">
    <property type="entry name" value="TPR-like_helical_dom_sf"/>
</dbReference>